<dbReference type="SUPFAM" id="SSF50814">
    <property type="entry name" value="Lipocalins"/>
    <property type="match status" value="1"/>
</dbReference>
<dbReference type="GO" id="GO:0031409">
    <property type="term" value="F:pigment binding"/>
    <property type="evidence" value="ECO:0007669"/>
    <property type="project" value="InterPro"/>
</dbReference>
<feature type="chain" id="PRO_5042983942" description="Lipocalin/cytosolic fatty-acid binding domain-containing protein" evidence="3">
    <location>
        <begin position="26"/>
        <end position="234"/>
    </location>
</feature>
<dbReference type="Gene3D" id="2.40.128.20">
    <property type="match status" value="1"/>
</dbReference>
<proteinExistence type="predicted"/>
<evidence type="ECO:0000313" key="6">
    <source>
        <dbReference type="Proteomes" id="UP001374579"/>
    </source>
</evidence>
<dbReference type="Pfam" id="PF00061">
    <property type="entry name" value="Lipocalin"/>
    <property type="match status" value="1"/>
</dbReference>
<reference evidence="5 6" key="1">
    <citation type="submission" date="2024-02" db="EMBL/GenBank/DDBJ databases">
        <title>Chromosome-scale genome assembly of the rough periwinkle Littorina saxatilis.</title>
        <authorList>
            <person name="De Jode A."/>
            <person name="Faria R."/>
            <person name="Formenti G."/>
            <person name="Sims Y."/>
            <person name="Smith T.P."/>
            <person name="Tracey A."/>
            <person name="Wood J.M.D."/>
            <person name="Zagrodzka Z.B."/>
            <person name="Johannesson K."/>
            <person name="Butlin R.K."/>
            <person name="Leder E.H."/>
        </authorList>
    </citation>
    <scope>NUCLEOTIDE SEQUENCE [LARGE SCALE GENOMIC DNA]</scope>
    <source>
        <strain evidence="5">Snail1</strain>
        <tissue evidence="5">Muscle</tissue>
    </source>
</reference>
<dbReference type="GO" id="GO:0008289">
    <property type="term" value="F:lipid binding"/>
    <property type="evidence" value="ECO:0007669"/>
    <property type="project" value="UniProtKB-KW"/>
</dbReference>
<gene>
    <name evidence="5" type="ORF">V1264_024821</name>
</gene>
<evidence type="ECO:0000313" key="5">
    <source>
        <dbReference type="EMBL" id="KAK7089772.1"/>
    </source>
</evidence>
<keyword evidence="6" id="KW-1185">Reference proteome</keyword>
<keyword evidence="3" id="KW-0732">Signal</keyword>
<feature type="domain" description="Lipocalin/cytosolic fatty-acid binding" evidence="4">
    <location>
        <begin position="47"/>
        <end position="184"/>
    </location>
</feature>
<dbReference type="EMBL" id="JBAMIC010000595">
    <property type="protein sequence ID" value="KAK7089772.1"/>
    <property type="molecule type" value="Genomic_DNA"/>
</dbReference>
<dbReference type="InterPro" id="IPR003057">
    <property type="entry name" value="Invtbrt_color"/>
</dbReference>
<dbReference type="InterPro" id="IPR000566">
    <property type="entry name" value="Lipocln_cytosolic_FA-bd_dom"/>
</dbReference>
<dbReference type="GO" id="GO:0000302">
    <property type="term" value="P:response to reactive oxygen species"/>
    <property type="evidence" value="ECO:0007669"/>
    <property type="project" value="TreeGrafter"/>
</dbReference>
<evidence type="ECO:0000256" key="3">
    <source>
        <dbReference type="SAM" id="SignalP"/>
    </source>
</evidence>
<dbReference type="Proteomes" id="UP001374579">
    <property type="component" value="Unassembled WGS sequence"/>
</dbReference>
<evidence type="ECO:0000256" key="1">
    <source>
        <dbReference type="ARBA" id="ARBA00023121"/>
    </source>
</evidence>
<dbReference type="PRINTS" id="PR01273">
    <property type="entry name" value="INVTBRTCOLOR"/>
</dbReference>
<dbReference type="GO" id="GO:0006629">
    <property type="term" value="P:lipid metabolic process"/>
    <property type="evidence" value="ECO:0007669"/>
    <property type="project" value="TreeGrafter"/>
</dbReference>
<keyword evidence="1" id="KW-0446">Lipid-binding</keyword>
<dbReference type="PANTHER" id="PTHR10612:SF34">
    <property type="entry name" value="APOLIPOPROTEIN D"/>
    <property type="match status" value="1"/>
</dbReference>
<protein>
    <recommendedName>
        <fullName evidence="4">Lipocalin/cytosolic fatty-acid binding domain-containing protein</fullName>
    </recommendedName>
</protein>
<dbReference type="GO" id="GO:0005737">
    <property type="term" value="C:cytoplasm"/>
    <property type="evidence" value="ECO:0007669"/>
    <property type="project" value="TreeGrafter"/>
</dbReference>
<comment type="caution">
    <text evidence="5">The sequence shown here is derived from an EMBL/GenBank/DDBJ whole genome shotgun (WGS) entry which is preliminary data.</text>
</comment>
<dbReference type="AlphaFoldDB" id="A0AAN9AMS6"/>
<feature type="signal peptide" evidence="3">
    <location>
        <begin position="1"/>
        <end position="25"/>
    </location>
</feature>
<name>A0AAN9AMS6_9CAEN</name>
<dbReference type="PANTHER" id="PTHR10612">
    <property type="entry name" value="APOLIPOPROTEIN D"/>
    <property type="match status" value="1"/>
</dbReference>
<keyword evidence="2" id="KW-1015">Disulfide bond</keyword>
<dbReference type="InterPro" id="IPR012674">
    <property type="entry name" value="Calycin"/>
</dbReference>
<sequence length="234" mass="26426">MMVGVVRYTLICMVSLCIAMVSVSGQAPCTLSNVPLQQNFDIDLFLGKWYEIEWVSPAYMDAGELWINYYHVYSADEYGVVTGYYSGKDSNTAQCFLGGLAVLKSTDHPAKMLLYNEQKRKVMYDYWIVSTDYTSYAIAYGCLNRAPDSNDTCATARSWLWGRSRSLPESVKVNARTIFESLCMNLTLLYATGWRGDECIPDVSGFAERVNTDRVSFLFPLLTVVFVLSRSFCC</sequence>
<organism evidence="5 6">
    <name type="scientific">Littorina saxatilis</name>
    <dbReference type="NCBI Taxonomy" id="31220"/>
    <lineage>
        <taxon>Eukaryota</taxon>
        <taxon>Metazoa</taxon>
        <taxon>Spiralia</taxon>
        <taxon>Lophotrochozoa</taxon>
        <taxon>Mollusca</taxon>
        <taxon>Gastropoda</taxon>
        <taxon>Caenogastropoda</taxon>
        <taxon>Littorinimorpha</taxon>
        <taxon>Littorinoidea</taxon>
        <taxon>Littorinidae</taxon>
        <taxon>Littorina</taxon>
    </lineage>
</organism>
<accession>A0AAN9AMS6</accession>
<evidence type="ECO:0000259" key="4">
    <source>
        <dbReference type="Pfam" id="PF00061"/>
    </source>
</evidence>
<evidence type="ECO:0000256" key="2">
    <source>
        <dbReference type="ARBA" id="ARBA00023157"/>
    </source>
</evidence>